<dbReference type="Proteomes" id="UP000038009">
    <property type="component" value="Unassembled WGS sequence"/>
</dbReference>
<dbReference type="GO" id="GO:0004843">
    <property type="term" value="F:cysteine-type deubiquitinase activity"/>
    <property type="evidence" value="ECO:0007669"/>
    <property type="project" value="TreeGrafter"/>
</dbReference>
<dbReference type="PANTHER" id="PTHR12419:SF11">
    <property type="entry name" value="OTU DOMAIN-CONTAINING PROTEIN DDB_G0284757"/>
    <property type="match status" value="1"/>
</dbReference>
<dbReference type="GO" id="GO:0016579">
    <property type="term" value="P:protein deubiquitination"/>
    <property type="evidence" value="ECO:0007669"/>
    <property type="project" value="TreeGrafter"/>
</dbReference>
<accession>A0A0N0P538</accession>
<dbReference type="SUPFAM" id="SSF54001">
    <property type="entry name" value="Cysteine proteinases"/>
    <property type="match status" value="1"/>
</dbReference>
<evidence type="ECO:0000256" key="1">
    <source>
        <dbReference type="SAM" id="MobiDB-lite"/>
    </source>
</evidence>
<dbReference type="InterPro" id="IPR050704">
    <property type="entry name" value="Peptidase_C85-like"/>
</dbReference>
<dbReference type="EMBL" id="LJSK01000181">
    <property type="protein sequence ID" value="KPI85547.1"/>
    <property type="molecule type" value="Genomic_DNA"/>
</dbReference>
<sequence>MFNSMLSVPAPVTVRRIGMLGGGASGSKGRLEPKRGNHLHSVYGRSSLASRSNTAASVSNAAPSAARSQLSDASPSVATLNELRSGSMTMATPTTVSTPPAESPALANPPSIIILTALDDGEDASVNEARSWRRSTQEPSTVYRDPTSGVTRDVRGLGPHQPSALVQTETTLSPLYYSSACCQPDGVGTGTSSPFLDRTAAGTNSSSTRQSPERSGEERFFNGSPHPESYGLAVAWNSLNAAASVPTPRGPLQQLGSSWRAGGATPPDQQPLHPVRISATPVVPIVPHVSEPWSRRRMAEDLERLYGLNSRQTAAEAARTSSSEAANGAASPPATAAAAAVGGHNAAARVPALQQEAPKTKIGAFSFLPSSSSSKKAAKAAVAAEAKKKAALLTAAERRQAREQVIRVGVQRLYQRLNELRLVVHHIKNDGNCQFRAISHQLFGNEDYHDIIRSQVVSYMRAARAECFDFYFESPAQADVYYDNLAKPGSWGDELSLRAASDCLYVNIHVLSSEERHCYITYRPSIDHAAYAPSFLIDVAKLRERRKAMRQRLRSHGLHGGTSPATMSFDSASPCVGTTQMSRGGDLNASASATPYLQSCERSGFNSTMAKAHTPSTAPTLLMPGNGGATARCAPPLQPQLFPPSPLPMSRYPSEFFMDDDDTDDDAEVDANAIQLALHKKLQRSEIHCSLPQGSAANPFSFGTITASHGVSPNAAPLLQPQRAMQGSYVAPQLLRPMDAPVPLPWLVSHSEGVAQGAKMDQMERFRAVGAEVQPLGDATQAVNIFTQRMESMPTSATENTNGDSGIADYVRVRRTPSGMKVETPPPSMLQPQTTSFAEASSNNISDNSTTDFPCNRSEAFLTASNLPYTSPLPPRSLEKPREMLLLASSVHRGRANPMTQPSCPSMLTANSYGGSAKGDSGVYPGSFNANPTQRSCSQSFTGAVGGGSYPQPNGSMASAAACEGESLANVGAGQPHGDAGEAPVSILKFEPRTEAIDIFLSYLYPVHYNSLSVSQQQQSPSVNTSMTSSTVSPAIIERHDVAVRAGSLCSSTVAAGEHGG</sequence>
<feature type="compositionally biased region" description="Polar residues" evidence="1">
    <location>
        <begin position="84"/>
        <end position="100"/>
    </location>
</feature>
<feature type="domain" description="OTU" evidence="2">
    <location>
        <begin position="422"/>
        <end position="535"/>
    </location>
</feature>
<gene>
    <name evidence="3" type="ORF">ABL78_5396</name>
</gene>
<dbReference type="OMA" id="FDYYFES"/>
<evidence type="ECO:0000313" key="4">
    <source>
        <dbReference type="Proteomes" id="UP000038009"/>
    </source>
</evidence>
<feature type="compositionally biased region" description="Basic and acidic residues" evidence="1">
    <location>
        <begin position="211"/>
        <end position="220"/>
    </location>
</feature>
<name>A0A0N0P538_LEPSE</name>
<feature type="region of interest" description="Disordered" evidence="1">
    <location>
        <begin position="84"/>
        <end position="107"/>
    </location>
</feature>
<dbReference type="PROSITE" id="PS50802">
    <property type="entry name" value="OTU"/>
    <property type="match status" value="1"/>
</dbReference>
<dbReference type="InterPro" id="IPR038765">
    <property type="entry name" value="Papain-like_cys_pep_sf"/>
</dbReference>
<dbReference type="AlphaFoldDB" id="A0A0N0P538"/>
<evidence type="ECO:0000259" key="2">
    <source>
        <dbReference type="PROSITE" id="PS50802"/>
    </source>
</evidence>
<dbReference type="PANTHER" id="PTHR12419">
    <property type="entry name" value="OTU DOMAIN CONTAINING PROTEIN"/>
    <property type="match status" value="1"/>
</dbReference>
<reference evidence="3 4" key="1">
    <citation type="journal article" date="2015" name="PLoS Pathog.">
        <title>Leptomonas seymouri: Adaptations to the Dixenous Life Cycle Analyzed by Genome Sequencing, Transcriptome Profiling and Co-infection with Leishmania donovani.</title>
        <authorList>
            <person name="Kraeva N."/>
            <person name="Butenko A."/>
            <person name="Hlavacova J."/>
            <person name="Kostygov A."/>
            <person name="Myskova J."/>
            <person name="Grybchuk D."/>
            <person name="Lestinova T."/>
            <person name="Votypka J."/>
            <person name="Volf P."/>
            <person name="Opperdoes F."/>
            <person name="Flegontov P."/>
            <person name="Lukes J."/>
            <person name="Yurchenko V."/>
        </authorList>
    </citation>
    <scope>NUCLEOTIDE SEQUENCE [LARGE SCALE GENOMIC DNA]</scope>
    <source>
        <strain evidence="3 4">ATCC 30220</strain>
    </source>
</reference>
<organism evidence="3 4">
    <name type="scientific">Leptomonas seymouri</name>
    <dbReference type="NCBI Taxonomy" id="5684"/>
    <lineage>
        <taxon>Eukaryota</taxon>
        <taxon>Discoba</taxon>
        <taxon>Euglenozoa</taxon>
        <taxon>Kinetoplastea</taxon>
        <taxon>Metakinetoplastina</taxon>
        <taxon>Trypanosomatida</taxon>
        <taxon>Trypanosomatidae</taxon>
        <taxon>Leishmaniinae</taxon>
        <taxon>Leptomonas</taxon>
    </lineage>
</organism>
<keyword evidence="4" id="KW-1185">Reference proteome</keyword>
<dbReference type="Pfam" id="PF02338">
    <property type="entry name" value="OTU"/>
    <property type="match status" value="1"/>
</dbReference>
<feature type="compositionally biased region" description="Polar residues" evidence="1">
    <location>
        <begin position="201"/>
        <end position="210"/>
    </location>
</feature>
<dbReference type="OrthoDB" id="246725at2759"/>
<feature type="region of interest" description="Disordered" evidence="1">
    <location>
        <begin position="128"/>
        <end position="161"/>
    </location>
</feature>
<protein>
    <recommendedName>
        <fullName evidence="2">OTU domain-containing protein</fullName>
    </recommendedName>
</protein>
<proteinExistence type="predicted"/>
<dbReference type="Gene3D" id="3.90.70.80">
    <property type="match status" value="1"/>
</dbReference>
<comment type="caution">
    <text evidence="3">The sequence shown here is derived from an EMBL/GenBank/DDBJ whole genome shotgun (WGS) entry which is preliminary data.</text>
</comment>
<evidence type="ECO:0000313" key="3">
    <source>
        <dbReference type="EMBL" id="KPI85547.1"/>
    </source>
</evidence>
<dbReference type="VEuPathDB" id="TriTrypDB:Lsey_0181_0070"/>
<feature type="region of interest" description="Disordered" evidence="1">
    <location>
        <begin position="192"/>
        <end position="225"/>
    </location>
</feature>
<dbReference type="InterPro" id="IPR003323">
    <property type="entry name" value="OTU_dom"/>
</dbReference>